<dbReference type="RefSeq" id="WP_107889076.1">
    <property type="nucleotide sequence ID" value="NZ_CP028519.1"/>
</dbReference>
<dbReference type="EMBL" id="CP028519">
    <property type="protein sequence ID" value="AVY93943.1"/>
    <property type="molecule type" value="Genomic_DNA"/>
</dbReference>
<dbReference type="NCBIfam" id="TIGR02117">
    <property type="entry name" value="chp_urease_rgn"/>
    <property type="match status" value="1"/>
</dbReference>
<accession>A0A2S0P9G3</accession>
<dbReference type="Pfam" id="PF09601">
    <property type="entry name" value="DUF2459"/>
    <property type="match status" value="1"/>
</dbReference>
<dbReference type="AlphaFoldDB" id="A0A2S0P9G3"/>
<keyword evidence="2" id="KW-1185">Reference proteome</keyword>
<organism evidence="1 2">
    <name type="scientific">Microvirgula aerodenitrificans</name>
    <dbReference type="NCBI Taxonomy" id="57480"/>
    <lineage>
        <taxon>Bacteria</taxon>
        <taxon>Pseudomonadati</taxon>
        <taxon>Pseudomonadota</taxon>
        <taxon>Betaproteobacteria</taxon>
        <taxon>Neisseriales</taxon>
        <taxon>Aquaspirillaceae</taxon>
        <taxon>Microvirgula</taxon>
    </lineage>
</organism>
<dbReference type="InterPro" id="IPR011727">
    <property type="entry name" value="CHP02117"/>
</dbReference>
<evidence type="ECO:0000313" key="2">
    <source>
        <dbReference type="Proteomes" id="UP000244173"/>
    </source>
</evidence>
<name>A0A2S0P9G3_9NEIS</name>
<dbReference type="Proteomes" id="UP000244173">
    <property type="component" value="Chromosome"/>
</dbReference>
<dbReference type="OrthoDB" id="211174at2"/>
<proteinExistence type="predicted"/>
<dbReference type="STRING" id="1122240.GCA_000620105_02397"/>
<sequence>MRRTLLSGLLALPLGYGAASVLLGDWLSSPGRPQANGATVPVYACSNGVHVDLVLPVRDAGGTGPDLSRWFPPSHFRADVRALGWLGFGWGSRRFYLETRDWSDLRPGMALSAALGLDRSLMHVGYRSDPAGQRDCRAVPLSPADYRALQQRILARFAAPLTPLTPLAGMAYGDHDAFYPANGRYSLLQTCNVWSGSLLRDAGVKMGWWTPFAGNVLGHLR</sequence>
<reference evidence="1 2" key="1">
    <citation type="submission" date="2018-04" db="EMBL/GenBank/DDBJ databases">
        <title>Denitrifier Microvirgula.</title>
        <authorList>
            <person name="Anderson E."/>
            <person name="Jang J."/>
            <person name="Ishii S."/>
        </authorList>
    </citation>
    <scope>NUCLEOTIDE SEQUENCE [LARGE SCALE GENOMIC DNA]</scope>
    <source>
        <strain evidence="1 2">BE2.4</strain>
    </source>
</reference>
<evidence type="ECO:0000313" key="1">
    <source>
        <dbReference type="EMBL" id="AVY93943.1"/>
    </source>
</evidence>
<dbReference type="KEGG" id="maer:DAI18_07720"/>
<gene>
    <name evidence="1" type="ORF">DAI18_07720</name>
</gene>
<protein>
    <submittedName>
        <fullName evidence="1">TIGR02117 family protein</fullName>
    </submittedName>
</protein>